<protein>
    <recommendedName>
        <fullName evidence="4">Protein PIGBOS1</fullName>
    </recommendedName>
</protein>
<dbReference type="Ensembl" id="ENSPNAT00000072590.1">
    <property type="protein sequence ID" value="ENSPNAP00000060332.1"/>
    <property type="gene ID" value="ENSPNAG00000030159.1"/>
</dbReference>
<evidence type="ECO:0000256" key="1">
    <source>
        <dbReference type="SAM" id="Phobius"/>
    </source>
</evidence>
<reference evidence="2" key="2">
    <citation type="submission" date="2025-08" db="UniProtKB">
        <authorList>
            <consortium name="Ensembl"/>
        </authorList>
    </citation>
    <scope>IDENTIFICATION</scope>
</reference>
<proteinExistence type="predicted"/>
<accession>A0AAR2KD11</accession>
<keyword evidence="1" id="KW-0472">Membrane</keyword>
<organism evidence="2 3">
    <name type="scientific">Pygocentrus nattereri</name>
    <name type="common">Red-bellied piranha</name>
    <dbReference type="NCBI Taxonomy" id="42514"/>
    <lineage>
        <taxon>Eukaryota</taxon>
        <taxon>Metazoa</taxon>
        <taxon>Chordata</taxon>
        <taxon>Craniata</taxon>
        <taxon>Vertebrata</taxon>
        <taxon>Euteleostomi</taxon>
        <taxon>Actinopterygii</taxon>
        <taxon>Neopterygii</taxon>
        <taxon>Teleostei</taxon>
        <taxon>Ostariophysi</taxon>
        <taxon>Characiformes</taxon>
        <taxon>Characoidei</taxon>
        <taxon>Pygocentrus</taxon>
    </lineage>
</organism>
<keyword evidence="3" id="KW-1185">Reference proteome</keyword>
<dbReference type="Proteomes" id="UP001501920">
    <property type="component" value="Chromosome 7"/>
</dbReference>
<feature type="transmembrane region" description="Helical" evidence="1">
    <location>
        <begin position="6"/>
        <end position="26"/>
    </location>
</feature>
<dbReference type="AlphaFoldDB" id="A0AAR2KD11"/>
<evidence type="ECO:0008006" key="4">
    <source>
        <dbReference type="Google" id="ProtNLM"/>
    </source>
</evidence>
<dbReference type="Pfam" id="PF23670">
    <property type="entry name" value="PIGBOS1"/>
    <property type="match status" value="1"/>
</dbReference>
<reference evidence="2 3" key="1">
    <citation type="submission" date="2020-10" db="EMBL/GenBank/DDBJ databases">
        <title>Pygocentrus nattereri (red-bellied piranha) genome, fPygNat1, primary haplotype.</title>
        <authorList>
            <person name="Myers G."/>
            <person name="Meyer A."/>
            <person name="Karagic N."/>
            <person name="Pippel M."/>
            <person name="Winkler S."/>
            <person name="Tracey A."/>
            <person name="Wood J."/>
            <person name="Formenti G."/>
            <person name="Howe K."/>
            <person name="Fedrigo O."/>
            <person name="Jarvis E.D."/>
        </authorList>
    </citation>
    <scope>NUCLEOTIDE SEQUENCE [LARGE SCALE GENOMIC DNA]</scope>
</reference>
<keyword evidence="1" id="KW-1133">Transmembrane helix</keyword>
<evidence type="ECO:0000313" key="3">
    <source>
        <dbReference type="Proteomes" id="UP001501920"/>
    </source>
</evidence>
<keyword evidence="1" id="KW-0812">Transmembrane</keyword>
<dbReference type="InterPro" id="IPR057394">
    <property type="entry name" value="PIGBOS1"/>
</dbReference>
<sequence>MLPRRIPFNQIAFATLVGVGGGIYIYRPMFEPPRKPTKLSHKMALLCWQKKKEKKTELMSVLSFSYFDISLLAL</sequence>
<reference evidence="2" key="3">
    <citation type="submission" date="2025-09" db="UniProtKB">
        <authorList>
            <consortium name="Ensembl"/>
        </authorList>
    </citation>
    <scope>IDENTIFICATION</scope>
</reference>
<dbReference type="GeneTree" id="ENSGT00940000178971"/>
<name>A0AAR2KD11_PYGNA</name>
<evidence type="ECO:0000313" key="2">
    <source>
        <dbReference type="Ensembl" id="ENSPNAP00000060332.1"/>
    </source>
</evidence>